<feature type="compositionally biased region" description="Polar residues" evidence="1">
    <location>
        <begin position="773"/>
        <end position="787"/>
    </location>
</feature>
<dbReference type="Gene3D" id="3.30.750.24">
    <property type="entry name" value="STAS domain"/>
    <property type="match status" value="1"/>
</dbReference>
<gene>
    <name evidence="3" type="ORF">Cvel_13442</name>
</gene>
<proteinExistence type="predicted"/>
<feature type="compositionally biased region" description="Low complexity" evidence="1">
    <location>
        <begin position="641"/>
        <end position="652"/>
    </location>
</feature>
<accession>A0A0G4IDI8</accession>
<feature type="compositionally biased region" description="Basic and acidic residues" evidence="1">
    <location>
        <begin position="354"/>
        <end position="365"/>
    </location>
</feature>
<feature type="region of interest" description="Disordered" evidence="1">
    <location>
        <begin position="1213"/>
        <end position="1281"/>
    </location>
</feature>
<feature type="region of interest" description="Disordered" evidence="1">
    <location>
        <begin position="1097"/>
        <end position="1135"/>
    </location>
</feature>
<evidence type="ECO:0008006" key="4">
    <source>
        <dbReference type="Google" id="ProtNLM"/>
    </source>
</evidence>
<name>A0A0G4IDI8_9ALVE</name>
<feature type="region of interest" description="Disordered" evidence="1">
    <location>
        <begin position="878"/>
        <end position="953"/>
    </location>
</feature>
<feature type="compositionally biased region" description="Gly residues" evidence="1">
    <location>
        <begin position="792"/>
        <end position="805"/>
    </location>
</feature>
<feature type="region of interest" description="Disordered" evidence="1">
    <location>
        <begin position="578"/>
        <end position="598"/>
    </location>
</feature>
<feature type="compositionally biased region" description="Low complexity" evidence="1">
    <location>
        <begin position="1097"/>
        <end position="1114"/>
    </location>
</feature>
<feature type="compositionally biased region" description="Low complexity" evidence="1">
    <location>
        <begin position="1223"/>
        <end position="1233"/>
    </location>
</feature>
<feature type="compositionally biased region" description="Low complexity" evidence="1">
    <location>
        <begin position="1243"/>
        <end position="1255"/>
    </location>
</feature>
<feature type="region of interest" description="Disordered" evidence="1">
    <location>
        <begin position="171"/>
        <end position="375"/>
    </location>
</feature>
<dbReference type="InterPro" id="IPR036513">
    <property type="entry name" value="STAS_dom_sf"/>
</dbReference>
<feature type="compositionally biased region" description="Polar residues" evidence="1">
    <location>
        <begin position="1115"/>
        <end position="1125"/>
    </location>
</feature>
<keyword evidence="2" id="KW-1133">Transmembrane helix</keyword>
<dbReference type="InterPro" id="IPR052706">
    <property type="entry name" value="Membrane-Transporter-like"/>
</dbReference>
<feature type="region of interest" description="Disordered" evidence="1">
    <location>
        <begin position="970"/>
        <end position="1084"/>
    </location>
</feature>
<feature type="compositionally biased region" description="Gly residues" evidence="1">
    <location>
        <begin position="664"/>
        <end position="675"/>
    </location>
</feature>
<dbReference type="EMBL" id="CDMZ01005863">
    <property type="protein sequence ID" value="CEM55304.1"/>
    <property type="molecule type" value="Genomic_DNA"/>
</dbReference>
<dbReference type="VEuPathDB" id="CryptoDB:Cvel_13442"/>
<feature type="compositionally biased region" description="Basic and acidic residues" evidence="1">
    <location>
        <begin position="110"/>
        <end position="126"/>
    </location>
</feature>
<keyword evidence="2" id="KW-0472">Membrane</keyword>
<feature type="transmembrane region" description="Helical" evidence="2">
    <location>
        <begin position="49"/>
        <end position="81"/>
    </location>
</feature>
<evidence type="ECO:0000256" key="1">
    <source>
        <dbReference type="SAM" id="MobiDB-lite"/>
    </source>
</evidence>
<feature type="compositionally biased region" description="Pro residues" evidence="1">
    <location>
        <begin position="653"/>
        <end position="662"/>
    </location>
</feature>
<feature type="compositionally biased region" description="Basic and acidic residues" evidence="1">
    <location>
        <begin position="1262"/>
        <end position="1275"/>
    </location>
</feature>
<feature type="compositionally biased region" description="Low complexity" evidence="1">
    <location>
        <begin position="203"/>
        <end position="217"/>
    </location>
</feature>
<dbReference type="PANTHER" id="PTHR43310:SF1">
    <property type="entry name" value="SULFATE TRANSPORTER YBAR-RELATED"/>
    <property type="match status" value="1"/>
</dbReference>
<evidence type="ECO:0000313" key="3">
    <source>
        <dbReference type="EMBL" id="CEM55304.1"/>
    </source>
</evidence>
<feature type="transmembrane region" description="Helical" evidence="2">
    <location>
        <begin position="6"/>
        <end position="28"/>
    </location>
</feature>
<organism evidence="3">
    <name type="scientific">Chromera velia CCMP2878</name>
    <dbReference type="NCBI Taxonomy" id="1169474"/>
    <lineage>
        <taxon>Eukaryota</taxon>
        <taxon>Sar</taxon>
        <taxon>Alveolata</taxon>
        <taxon>Colpodellida</taxon>
        <taxon>Chromeraceae</taxon>
        <taxon>Chromera</taxon>
    </lineage>
</organism>
<keyword evidence="2" id="KW-0812">Transmembrane</keyword>
<protein>
    <recommendedName>
        <fullName evidence="4">STAS domain-containing protein</fullName>
    </recommendedName>
</protein>
<feature type="compositionally biased region" description="Low complexity" evidence="1">
    <location>
        <begin position="280"/>
        <end position="299"/>
    </location>
</feature>
<feature type="compositionally biased region" description="Gly residues" evidence="1">
    <location>
        <begin position="825"/>
        <end position="836"/>
    </location>
</feature>
<evidence type="ECO:0000256" key="2">
    <source>
        <dbReference type="SAM" id="Phobius"/>
    </source>
</evidence>
<feature type="compositionally biased region" description="Basic and acidic residues" evidence="1">
    <location>
        <begin position="247"/>
        <end position="264"/>
    </location>
</feature>
<feature type="compositionally biased region" description="Basic residues" evidence="1">
    <location>
        <begin position="988"/>
        <end position="1000"/>
    </location>
</feature>
<dbReference type="PANTHER" id="PTHR43310">
    <property type="entry name" value="SULFATE TRANSPORTER YBAR-RELATED"/>
    <property type="match status" value="1"/>
</dbReference>
<feature type="region of interest" description="Disordered" evidence="1">
    <location>
        <begin position="625"/>
        <end position="842"/>
    </location>
</feature>
<feature type="compositionally biased region" description="Polar residues" evidence="1">
    <location>
        <begin position="1050"/>
        <end position="1073"/>
    </location>
</feature>
<feature type="region of interest" description="Disordered" evidence="1">
    <location>
        <begin position="104"/>
        <end position="150"/>
    </location>
</feature>
<reference evidence="3" key="1">
    <citation type="submission" date="2014-11" db="EMBL/GenBank/DDBJ databases">
        <authorList>
            <person name="Otto D Thomas"/>
            <person name="Naeem Raeece"/>
        </authorList>
    </citation>
    <scope>NUCLEOTIDE SEQUENCE</scope>
</reference>
<sequence>MAALSGIMLVVSARTFIWHSLVIVLSSFAPQAVRRRVGWLNQKIHRWDALNIIIVTVLTVFFNLALAVIAGVCVAAISFAWDVSQKFRVESTEYMRVVRFRGGKTGRRGKGQEEDKDKDPHENKEGEEGDEDDDRAGTEAEAGTPKSLQAMQIKLPLTKSRLAILNSRAPFIDFPFPPRPPSEDSSSVAGGDAPPLPHPLPLPHSRAPLSLSASLSRKPAQAHSHPSPQVFENEEGRDRGTVALEMQGHRGGDGDVLPSRKDSKVSLGSFSGSAQGGGVLPSQQQQPPLRPQISSLSQSMSPTANPWGEDVKGSPATGSASLPLPLGASRGKIPLGSNEREDAASSCGGGARKGGKEECDEREREKEEEETARVQKSVMTSLSAAADALRSAAPPCALCEETPDGRRVVRTKYYQVQGPVFYGTSHMLDACFDVQNDPLNVVLVLRNSSLCDYSALETINQLKMRYQRAGKILRIKGLTQECVKMAVKANHLLRHVDLDLMEVELPPAPHMFASVVDQIDVPAEGLGGLSHTPGRDGEGGAEQCHGAALASAAWGLHASATSAATSAAGMGGRPNGGTGSYYKEEGGQGTHAGGPWHVNNRGVHFPSLVPEDDVESLVSISRSLSRTHFPGPGGLGPPPQAQQGASGLWPGGKRPPPPPPLPRGGAGTAGGGGCGASSVQCGEVRSPALRPLNPYPPHPTASSLSPSRRSLGEGGGQPQGSPLHMMHIPVAAGEGGQAGHTRHAGGRGGNRGSTAEQPPGQGQRPVLHLAAGPQQQQQSHGTPSSVSPFFGAGTGAPLGQGGLGGKPQAQQSPGSGPVPIFSSPGGAGVSGGGGGELYEDDEGNTKVIHPACQVNENIFLNMNDHTVSDSKQTLVWRRANSSAQQQPPTPSPHPPDSSSDLHEAASQEGGAIPVGSPVLSSSDPIRTQQGPGGTGWPPHLQLTSATFPPPSPELGLGPVYVPARAVLQAATAPGGIGDEERRATRQQGRAKAKPKPKPKAKQQQQQKEKNLKGAPLAGRPVSSAAAADTNPVAMDQVNKQSPEILPASPAISNLSTAQIPTQAHPSNLSQQRPSADLFRDRTRAPLPDAVTLAALAMHQQHQQQALREQQRGQGSQQAGNLSVSSDRVPAHSPLALPPAELASPLYPLVPPVFSLSSEDSKELREASLAVSAGQPQQRQAVPVSGCSSGPALPLPILLVAQANTAQEGGGIPPVLLPVPAGPGPARVPSSSSVEGRQQREESGSSLSVSGLTRLSAFFSSVQKEREGEEEQRGDLEQGVDG</sequence>